<proteinExistence type="predicted"/>
<gene>
    <name evidence="1" type="ORF">LOK49_LG05G00527</name>
</gene>
<organism evidence="1 2">
    <name type="scientific">Camellia lanceoleosa</name>
    <dbReference type="NCBI Taxonomy" id="1840588"/>
    <lineage>
        <taxon>Eukaryota</taxon>
        <taxon>Viridiplantae</taxon>
        <taxon>Streptophyta</taxon>
        <taxon>Embryophyta</taxon>
        <taxon>Tracheophyta</taxon>
        <taxon>Spermatophyta</taxon>
        <taxon>Magnoliopsida</taxon>
        <taxon>eudicotyledons</taxon>
        <taxon>Gunneridae</taxon>
        <taxon>Pentapetalae</taxon>
        <taxon>asterids</taxon>
        <taxon>Ericales</taxon>
        <taxon>Theaceae</taxon>
        <taxon>Camellia</taxon>
    </lineage>
</organism>
<accession>A0ACC0HK13</accession>
<keyword evidence="2" id="KW-1185">Reference proteome</keyword>
<name>A0ACC0HK13_9ERIC</name>
<evidence type="ECO:0000313" key="2">
    <source>
        <dbReference type="Proteomes" id="UP001060215"/>
    </source>
</evidence>
<dbReference type="EMBL" id="CM045761">
    <property type="protein sequence ID" value="KAI8013003.1"/>
    <property type="molecule type" value="Genomic_DNA"/>
</dbReference>
<dbReference type="Proteomes" id="UP001060215">
    <property type="component" value="Chromosome 4"/>
</dbReference>
<protein>
    <submittedName>
        <fullName evidence="1">Uncharacterized protein</fullName>
    </submittedName>
</protein>
<comment type="caution">
    <text evidence="1">The sequence shown here is derived from an EMBL/GenBank/DDBJ whole genome shotgun (WGS) entry which is preliminary data.</text>
</comment>
<sequence>MSASLAFSTDAMRLLEEEQFLQLNKKEKDPLKPKQPMSAFFMFRNERRAESKCGWEIIEEWNNLTEKQKKPYEKIAKQNMEKYLEEMEAYKQRKEEGSADPKKEEDEMMKIHKQEALELLKKKQKTKENRQKKKKIADPNKPKKPASSFLPFKLPQFLFNAGFCCDEKIIGITQPRRIAAVSVAKWVAEECGVELGQKVGYSVRFDDMTSSSTRIKYMTDGFLLREALLDPYLSRYAVIIVNEAHERTVHPDVLLGLLKSVQNVRSGSVNQCPNIDHMKANNGVMMEKKMMLRALIHLEECPGDILVFLTGQEEIEYVEKLVQESLRQLPEDNQKPKVLPIFSYLPLEKQMHVFMPPPTRFRKVILATNIAETSVTIPGIKYVIDPGLVKACTYCARTGMESLIFVPTSKAQALQRSGCAAHEGPGKYPEIEFEKLRDSTIPEITRCNLSNVILQLKALGVDDIFGKEARKNLLEERPGINDSTLNALISMKWKIKVVPKSMKLLKYSLQLLQDVVLCCGRADAIDPALRRSGRFDTEIEVTTPNEDERFQILKLCTKKLPLDPSVDLRSIAASCNGYLGADLEALCREAAMSALRKSSDANEEAGMRSLTMDDWKHARSFFGPSITRGVTVEIPKVSWEDIGGLKNLKVLAFKTFCCISRLGVSPVCGILLHGPPGCSKTTLAKAAAHATQASFFSLSGAELYSMYVGEGEALLHNTFRRARLAAPSIIFFDEADVVAAKRGGKSSSNIAVGERLLSTLLTEMDGLEQAKGILVLAATNRPHAIDAALMRPGRFDLVLYVPPPDLEARYEILSVHTLNMKVSNDVDLKQIAEDTELFTGAELEGLCREAGIVALREDISTSVVCNRHFLTVWKSLKPALTREEVNSYSSFMKNPSLISSGSSKTSAKQNSKHTTFTLLGALCVKFTCS</sequence>
<evidence type="ECO:0000313" key="1">
    <source>
        <dbReference type="EMBL" id="KAI8013003.1"/>
    </source>
</evidence>
<reference evidence="1 2" key="1">
    <citation type="journal article" date="2022" name="Plant J.">
        <title>Chromosome-level genome of Camellia lanceoleosa provides a valuable resource for understanding genome evolution and self-incompatibility.</title>
        <authorList>
            <person name="Gong W."/>
            <person name="Xiao S."/>
            <person name="Wang L."/>
            <person name="Liao Z."/>
            <person name="Chang Y."/>
            <person name="Mo W."/>
            <person name="Hu G."/>
            <person name="Li W."/>
            <person name="Zhao G."/>
            <person name="Zhu H."/>
            <person name="Hu X."/>
            <person name="Ji K."/>
            <person name="Xiang X."/>
            <person name="Song Q."/>
            <person name="Yuan D."/>
            <person name="Jin S."/>
            <person name="Zhang L."/>
        </authorList>
    </citation>
    <scope>NUCLEOTIDE SEQUENCE [LARGE SCALE GENOMIC DNA]</scope>
    <source>
        <strain evidence="1">SQ_2022a</strain>
    </source>
</reference>